<reference evidence="5" key="1">
    <citation type="journal article" date="2019" name="Int. J. Syst. Evol. Microbiol.">
        <title>The Global Catalogue of Microorganisms (GCM) 10K type strain sequencing project: providing services to taxonomists for standard genome sequencing and annotation.</title>
        <authorList>
            <consortium name="The Broad Institute Genomics Platform"/>
            <consortium name="The Broad Institute Genome Sequencing Center for Infectious Disease"/>
            <person name="Wu L."/>
            <person name="Ma J."/>
        </authorList>
    </citation>
    <scope>NUCLEOTIDE SEQUENCE [LARGE SCALE GENOMIC DNA]</scope>
    <source>
        <strain evidence="5">CCUG 59189</strain>
    </source>
</reference>
<dbReference type="PROSITE" id="PS50977">
    <property type="entry name" value="HTH_TETR_2"/>
    <property type="match status" value="1"/>
</dbReference>
<evidence type="ECO:0000313" key="4">
    <source>
        <dbReference type="EMBL" id="MFD1178381.1"/>
    </source>
</evidence>
<keyword evidence="1 2" id="KW-0238">DNA-binding</keyword>
<comment type="caution">
    <text evidence="4">The sequence shown here is derived from an EMBL/GenBank/DDBJ whole genome shotgun (WGS) entry which is preliminary data.</text>
</comment>
<protein>
    <submittedName>
        <fullName evidence="4">TetR/AcrR family transcriptional regulator</fullName>
    </submittedName>
</protein>
<dbReference type="Proteomes" id="UP001597262">
    <property type="component" value="Unassembled WGS sequence"/>
</dbReference>
<dbReference type="EMBL" id="JBHTLM010000016">
    <property type="protein sequence ID" value="MFD1178381.1"/>
    <property type="molecule type" value="Genomic_DNA"/>
</dbReference>
<dbReference type="InterPro" id="IPR001647">
    <property type="entry name" value="HTH_TetR"/>
</dbReference>
<dbReference type="Pfam" id="PF00440">
    <property type="entry name" value="TetR_N"/>
    <property type="match status" value="1"/>
</dbReference>
<evidence type="ECO:0000256" key="2">
    <source>
        <dbReference type="PROSITE-ProRule" id="PRU00335"/>
    </source>
</evidence>
<dbReference type="RefSeq" id="WP_379320821.1">
    <property type="nucleotide sequence ID" value="NZ_JBHTLM010000016.1"/>
</dbReference>
<keyword evidence="5" id="KW-1185">Reference proteome</keyword>
<dbReference type="InterPro" id="IPR039532">
    <property type="entry name" value="TetR_C_Firmicutes"/>
</dbReference>
<gene>
    <name evidence="4" type="ORF">ACFQ3W_19065</name>
</gene>
<organism evidence="4 5">
    <name type="scientific">Paenibacillus puldeungensis</name>
    <dbReference type="NCBI Taxonomy" id="696536"/>
    <lineage>
        <taxon>Bacteria</taxon>
        <taxon>Bacillati</taxon>
        <taxon>Bacillota</taxon>
        <taxon>Bacilli</taxon>
        <taxon>Bacillales</taxon>
        <taxon>Paenibacillaceae</taxon>
        <taxon>Paenibacillus</taxon>
    </lineage>
</organism>
<name>A0ABW3S1W3_9BACL</name>
<evidence type="ECO:0000313" key="5">
    <source>
        <dbReference type="Proteomes" id="UP001597262"/>
    </source>
</evidence>
<dbReference type="SUPFAM" id="SSF46689">
    <property type="entry name" value="Homeodomain-like"/>
    <property type="match status" value="1"/>
</dbReference>
<proteinExistence type="predicted"/>
<dbReference type="InterPro" id="IPR009057">
    <property type="entry name" value="Homeodomain-like_sf"/>
</dbReference>
<accession>A0ABW3S1W3</accession>
<evidence type="ECO:0000256" key="1">
    <source>
        <dbReference type="ARBA" id="ARBA00023125"/>
    </source>
</evidence>
<feature type="domain" description="HTH tetR-type" evidence="3">
    <location>
        <begin position="11"/>
        <end position="71"/>
    </location>
</feature>
<evidence type="ECO:0000259" key="3">
    <source>
        <dbReference type="PROSITE" id="PS50977"/>
    </source>
</evidence>
<feature type="DNA-binding region" description="H-T-H motif" evidence="2">
    <location>
        <begin position="34"/>
        <end position="53"/>
    </location>
</feature>
<dbReference type="InterPro" id="IPR050624">
    <property type="entry name" value="HTH-type_Tx_Regulator"/>
</dbReference>
<dbReference type="Gene3D" id="1.10.357.10">
    <property type="entry name" value="Tetracycline Repressor, domain 2"/>
    <property type="match status" value="1"/>
</dbReference>
<sequence>MGAKKVNQGVIRTKKALKEALIAILNEKALREITITEVVTRAGYTRGTFYKHYQYKEDLLDEILQETVDGFKKAFEEPYEGKRDHHDMRRLSDSSLKIFQYVSEHSAAFSLFLKEKALGFQEKLGETLQEVFHHDYELLFPEIPSHINREILINQNVFALMGVITYWVQTGYRYSDKYMTEQVLEIARLTYRPDIPSCLGLKAEIR</sequence>
<dbReference type="Pfam" id="PF14278">
    <property type="entry name" value="TetR_C_8"/>
    <property type="match status" value="1"/>
</dbReference>
<dbReference type="PANTHER" id="PTHR43479:SF7">
    <property type="entry name" value="TETR-FAMILY TRANSCRIPTIONAL REGULATOR"/>
    <property type="match status" value="1"/>
</dbReference>
<dbReference type="PANTHER" id="PTHR43479">
    <property type="entry name" value="ACREF/ENVCD OPERON REPRESSOR-RELATED"/>
    <property type="match status" value="1"/>
</dbReference>